<sequence>RRGLFPSGARNDLQTLLTLVCEISAFSLTPTPFHCEGTWYPWDLFVENLTSFIVTEQLQPVFPLVMAALHKYGKFPESKDILPKTAKTFLASAVRLWQDEGNPEALASFIRHGFLHKREEKWISLHLLALGLLCPAQPQSLDGQTWRSVNKFKGFAQDGSSSQPVTLSEFLPPLPPLKD</sequence>
<protein>
    <submittedName>
        <fullName evidence="2">Uncharacterized protein</fullName>
    </submittedName>
</protein>
<dbReference type="EMBL" id="LR919285">
    <property type="protein sequence ID" value="CAD7255215.1"/>
    <property type="molecule type" value="Genomic_DNA"/>
</dbReference>
<feature type="non-terminal residue" evidence="2">
    <location>
        <position position="179"/>
    </location>
</feature>
<gene>
    <name evidence="2" type="ORF">DSTB1V02_LOCUS14960</name>
</gene>
<accession>A0A7R9FU15</accession>
<dbReference type="OrthoDB" id="2018754at2759"/>
<evidence type="ECO:0000313" key="2">
    <source>
        <dbReference type="EMBL" id="CAD7255215.1"/>
    </source>
</evidence>
<dbReference type="EMBL" id="CAJPEV010019767">
    <property type="protein sequence ID" value="CAG0907889.1"/>
    <property type="molecule type" value="Genomic_DNA"/>
</dbReference>
<organism evidence="2">
    <name type="scientific">Darwinula stevensoni</name>
    <dbReference type="NCBI Taxonomy" id="69355"/>
    <lineage>
        <taxon>Eukaryota</taxon>
        <taxon>Metazoa</taxon>
        <taxon>Ecdysozoa</taxon>
        <taxon>Arthropoda</taxon>
        <taxon>Crustacea</taxon>
        <taxon>Oligostraca</taxon>
        <taxon>Ostracoda</taxon>
        <taxon>Podocopa</taxon>
        <taxon>Podocopida</taxon>
        <taxon>Darwinulocopina</taxon>
        <taxon>Darwinuloidea</taxon>
        <taxon>Darwinulidae</taxon>
        <taxon>Darwinula</taxon>
    </lineage>
</organism>
<feature type="region of interest" description="Disordered" evidence="1">
    <location>
        <begin position="157"/>
        <end position="179"/>
    </location>
</feature>
<evidence type="ECO:0000256" key="1">
    <source>
        <dbReference type="SAM" id="MobiDB-lite"/>
    </source>
</evidence>
<name>A0A7R9FU15_9CRUS</name>
<proteinExistence type="predicted"/>
<dbReference type="Proteomes" id="UP000677054">
    <property type="component" value="Unassembled WGS sequence"/>
</dbReference>
<reference evidence="2" key="1">
    <citation type="submission" date="2020-11" db="EMBL/GenBank/DDBJ databases">
        <authorList>
            <person name="Tran Van P."/>
        </authorList>
    </citation>
    <scope>NUCLEOTIDE SEQUENCE</scope>
</reference>
<keyword evidence="3" id="KW-1185">Reference proteome</keyword>
<evidence type="ECO:0000313" key="3">
    <source>
        <dbReference type="Proteomes" id="UP000677054"/>
    </source>
</evidence>
<dbReference type="AlphaFoldDB" id="A0A7R9FU15"/>
<feature type="non-terminal residue" evidence="2">
    <location>
        <position position="1"/>
    </location>
</feature>